<reference evidence="1 2" key="1">
    <citation type="submission" date="2018-06" db="EMBL/GenBank/DDBJ databases">
        <title>Phytoactinopolyspora halophila sp. nov., a novel halophilic actinomycete isolated from a saline soil in China.</title>
        <authorList>
            <person name="Tang S.-K."/>
        </authorList>
    </citation>
    <scope>NUCLEOTIDE SEQUENCE [LARGE SCALE GENOMIC DNA]</scope>
    <source>
        <strain evidence="1 2">YIM 96934</strain>
    </source>
</reference>
<protein>
    <submittedName>
        <fullName evidence="1">Uncharacterized protein</fullName>
    </submittedName>
</protein>
<sequence length="130" mass="14342">MNWKKPGSAAPTSFFKNDEHRGELLGVEVLEVTKEDGKYGEKPVTYGNVTVFETGETFTRAKLMGSALARQLRSKVGEQVLGRLVKERASEGSPESWWLKDPTDQDIEIANGGAVASSDDDDDDIPPWEQ</sequence>
<dbReference type="EMBL" id="QMIG01000022">
    <property type="protein sequence ID" value="RAW11131.1"/>
    <property type="molecule type" value="Genomic_DNA"/>
</dbReference>
<accession>A0A329QGQ6</accession>
<dbReference type="RefSeq" id="WP_112259639.1">
    <property type="nucleotide sequence ID" value="NZ_QMIG01000022.1"/>
</dbReference>
<comment type="caution">
    <text evidence="1">The sequence shown here is derived from an EMBL/GenBank/DDBJ whole genome shotgun (WGS) entry which is preliminary data.</text>
</comment>
<gene>
    <name evidence="1" type="ORF">DPM12_17470</name>
</gene>
<name>A0A329QGQ6_9ACTN</name>
<proteinExistence type="predicted"/>
<evidence type="ECO:0000313" key="1">
    <source>
        <dbReference type="EMBL" id="RAW11131.1"/>
    </source>
</evidence>
<dbReference type="Proteomes" id="UP000250462">
    <property type="component" value="Unassembled WGS sequence"/>
</dbReference>
<evidence type="ECO:0000313" key="2">
    <source>
        <dbReference type="Proteomes" id="UP000250462"/>
    </source>
</evidence>
<organism evidence="1 2">
    <name type="scientific">Phytoactinopolyspora halophila</name>
    <dbReference type="NCBI Taxonomy" id="1981511"/>
    <lineage>
        <taxon>Bacteria</taxon>
        <taxon>Bacillati</taxon>
        <taxon>Actinomycetota</taxon>
        <taxon>Actinomycetes</taxon>
        <taxon>Jiangellales</taxon>
        <taxon>Jiangellaceae</taxon>
        <taxon>Phytoactinopolyspora</taxon>
    </lineage>
</organism>
<keyword evidence="2" id="KW-1185">Reference proteome</keyword>
<dbReference type="AlphaFoldDB" id="A0A329QGQ6"/>